<comment type="caution">
    <text evidence="1">The sequence shown here is derived from an EMBL/GenBank/DDBJ whole genome shotgun (WGS) entry which is preliminary data.</text>
</comment>
<accession>A0A819C8U6</accession>
<reference evidence="1" key="1">
    <citation type="submission" date="2021-02" db="EMBL/GenBank/DDBJ databases">
        <authorList>
            <person name="Nowell W R."/>
        </authorList>
    </citation>
    <scope>NUCLEOTIDE SEQUENCE</scope>
</reference>
<protein>
    <recommendedName>
        <fullName evidence="3">MULE transposase domain-containing protein</fullName>
    </recommendedName>
</protein>
<name>A0A819C8U6_9BILA</name>
<evidence type="ECO:0008006" key="3">
    <source>
        <dbReference type="Google" id="ProtNLM"/>
    </source>
</evidence>
<dbReference type="AlphaFoldDB" id="A0A819C8U6"/>
<proteinExistence type="predicted"/>
<organism evidence="1 2">
    <name type="scientific">Adineta steineri</name>
    <dbReference type="NCBI Taxonomy" id="433720"/>
    <lineage>
        <taxon>Eukaryota</taxon>
        <taxon>Metazoa</taxon>
        <taxon>Spiralia</taxon>
        <taxon>Gnathifera</taxon>
        <taxon>Rotifera</taxon>
        <taxon>Eurotatoria</taxon>
        <taxon>Bdelloidea</taxon>
        <taxon>Adinetida</taxon>
        <taxon>Adinetidae</taxon>
        <taxon>Adineta</taxon>
    </lineage>
</organism>
<evidence type="ECO:0000313" key="2">
    <source>
        <dbReference type="Proteomes" id="UP000663844"/>
    </source>
</evidence>
<dbReference type="Proteomes" id="UP000663844">
    <property type="component" value="Unassembled WGS sequence"/>
</dbReference>
<dbReference type="EMBL" id="CAJOAZ010001407">
    <property type="protein sequence ID" value="CAF3810539.1"/>
    <property type="molecule type" value="Genomic_DNA"/>
</dbReference>
<gene>
    <name evidence="1" type="ORF">OXD698_LOCUS18804</name>
</gene>
<sequence>STIFMDGILLTTPPFFNQIFTIHSLKFDCDLPCVFALLPVRKEATYQLLFQESNVVAVPMGRTWKPQQIMTDFEISLIPAISD</sequence>
<evidence type="ECO:0000313" key="1">
    <source>
        <dbReference type="EMBL" id="CAF3810539.1"/>
    </source>
</evidence>
<feature type="non-terminal residue" evidence="1">
    <location>
        <position position="1"/>
    </location>
</feature>